<reference evidence="3 4" key="1">
    <citation type="submission" date="2019-02" db="EMBL/GenBank/DDBJ databases">
        <title>Deep-cultivation of Planctomycetes and their phenomic and genomic characterization uncovers novel biology.</title>
        <authorList>
            <person name="Wiegand S."/>
            <person name="Jogler M."/>
            <person name="Boedeker C."/>
            <person name="Pinto D."/>
            <person name="Vollmers J."/>
            <person name="Rivas-Marin E."/>
            <person name="Kohn T."/>
            <person name="Peeters S.H."/>
            <person name="Heuer A."/>
            <person name="Rast P."/>
            <person name="Oberbeckmann S."/>
            <person name="Bunk B."/>
            <person name="Jeske O."/>
            <person name="Meyerdierks A."/>
            <person name="Storesund J.E."/>
            <person name="Kallscheuer N."/>
            <person name="Luecker S."/>
            <person name="Lage O.M."/>
            <person name="Pohl T."/>
            <person name="Merkel B.J."/>
            <person name="Hornburger P."/>
            <person name="Mueller R.-W."/>
            <person name="Bruemmer F."/>
            <person name="Labrenz M."/>
            <person name="Spormann A.M."/>
            <person name="Op den Camp H."/>
            <person name="Overmann J."/>
            <person name="Amann R."/>
            <person name="Jetten M.S.M."/>
            <person name="Mascher T."/>
            <person name="Medema M.H."/>
            <person name="Devos D.P."/>
            <person name="Kaster A.-K."/>
            <person name="Ovreas L."/>
            <person name="Rohde M."/>
            <person name="Galperin M.Y."/>
            <person name="Jogler C."/>
        </authorList>
    </citation>
    <scope>NUCLEOTIDE SEQUENCE [LARGE SCALE GENOMIC DNA]</scope>
    <source>
        <strain evidence="3 4">EC9</strain>
    </source>
</reference>
<feature type="signal peptide" evidence="1">
    <location>
        <begin position="1"/>
        <end position="19"/>
    </location>
</feature>
<dbReference type="RefSeq" id="WP_145341586.1">
    <property type="nucleotide sequence ID" value="NZ_CP036261.1"/>
</dbReference>
<evidence type="ECO:0000313" key="4">
    <source>
        <dbReference type="Proteomes" id="UP000319557"/>
    </source>
</evidence>
<dbReference type="PANTHER" id="PTHR40469:SF2">
    <property type="entry name" value="GALACTOSE-BINDING DOMAIN-LIKE SUPERFAMILY PROTEIN"/>
    <property type="match status" value="1"/>
</dbReference>
<dbReference type="Pfam" id="PF06283">
    <property type="entry name" value="ThuA"/>
    <property type="match status" value="1"/>
</dbReference>
<dbReference type="InterPro" id="IPR029062">
    <property type="entry name" value="Class_I_gatase-like"/>
</dbReference>
<feature type="domain" description="ThuA-like" evidence="2">
    <location>
        <begin position="98"/>
        <end position="292"/>
    </location>
</feature>
<protein>
    <submittedName>
        <fullName evidence="3">Trehalose utilization</fullName>
    </submittedName>
</protein>
<evidence type="ECO:0000256" key="1">
    <source>
        <dbReference type="SAM" id="SignalP"/>
    </source>
</evidence>
<proteinExistence type="predicted"/>
<organism evidence="3 4">
    <name type="scientific">Rosistilla ulvae</name>
    <dbReference type="NCBI Taxonomy" id="1930277"/>
    <lineage>
        <taxon>Bacteria</taxon>
        <taxon>Pseudomonadati</taxon>
        <taxon>Planctomycetota</taxon>
        <taxon>Planctomycetia</taxon>
        <taxon>Pirellulales</taxon>
        <taxon>Pirellulaceae</taxon>
        <taxon>Rosistilla</taxon>
    </lineage>
</organism>
<dbReference type="SUPFAM" id="SSF52317">
    <property type="entry name" value="Class I glutamine amidotransferase-like"/>
    <property type="match status" value="1"/>
</dbReference>
<dbReference type="InterPro" id="IPR029010">
    <property type="entry name" value="ThuA-like"/>
</dbReference>
<evidence type="ECO:0000259" key="2">
    <source>
        <dbReference type="Pfam" id="PF06283"/>
    </source>
</evidence>
<accession>A0A517LTU6</accession>
<dbReference type="Gene3D" id="3.40.50.880">
    <property type="match status" value="1"/>
</dbReference>
<dbReference type="AlphaFoldDB" id="A0A517LTU6"/>
<name>A0A517LTU6_9BACT</name>
<dbReference type="PANTHER" id="PTHR40469">
    <property type="entry name" value="SECRETED GLYCOSYL HYDROLASE"/>
    <property type="match status" value="1"/>
</dbReference>
<gene>
    <name evidence="3" type="ORF">EC9_02000</name>
</gene>
<dbReference type="OrthoDB" id="9785923at2"/>
<keyword evidence="4" id="KW-1185">Reference proteome</keyword>
<dbReference type="KEGG" id="ruv:EC9_02000"/>
<evidence type="ECO:0000313" key="3">
    <source>
        <dbReference type="EMBL" id="QDS86042.1"/>
    </source>
</evidence>
<sequence precursor="true">MLRTLLLLLLALVPLSAGAAEKLKALIVDGQNNHGDWPKTTVMMKRYLEETGRFTVDVRRTQYTWNGGKLLDEYPLNDGRKYQSLSKPKSDPDFKPTFSDYDVVINNFGHSAAAWPKETQTALDKFVHSGGGLVVVHAADNAFSEWPQYNQMIGLGGWGGRNEKSGPYVFIDAEGKTVRDTSPGRGGAHGPQHEYQIVVRNPDHPITRGLPRSWMHTKDELYQQLRGPADKMTILATAFAAENFKGTGRHEPIMMTIDYGKGRVYHTPMGHADYSMECVGFITTLIRGTEWAATGDVTLTEVPKDFPTFETASKRSFE</sequence>
<feature type="chain" id="PRO_5022132468" evidence="1">
    <location>
        <begin position="20"/>
        <end position="318"/>
    </location>
</feature>
<dbReference type="Proteomes" id="UP000319557">
    <property type="component" value="Chromosome"/>
</dbReference>
<keyword evidence="1" id="KW-0732">Signal</keyword>
<dbReference type="EMBL" id="CP036261">
    <property type="protein sequence ID" value="QDS86042.1"/>
    <property type="molecule type" value="Genomic_DNA"/>
</dbReference>